<keyword evidence="3" id="KW-1185">Reference proteome</keyword>
<feature type="region of interest" description="Disordered" evidence="1">
    <location>
        <begin position="479"/>
        <end position="512"/>
    </location>
</feature>
<feature type="compositionally biased region" description="Low complexity" evidence="1">
    <location>
        <begin position="144"/>
        <end position="161"/>
    </location>
</feature>
<feature type="region of interest" description="Disordered" evidence="1">
    <location>
        <begin position="945"/>
        <end position="970"/>
    </location>
</feature>
<name>A0AAD3DVG2_9CHLO</name>
<feature type="compositionally biased region" description="Low complexity" evidence="1">
    <location>
        <begin position="215"/>
        <end position="243"/>
    </location>
</feature>
<evidence type="ECO:0000256" key="1">
    <source>
        <dbReference type="SAM" id="MobiDB-lite"/>
    </source>
</evidence>
<feature type="region of interest" description="Disordered" evidence="1">
    <location>
        <begin position="777"/>
        <end position="801"/>
    </location>
</feature>
<feature type="compositionally biased region" description="Polar residues" evidence="1">
    <location>
        <begin position="195"/>
        <end position="209"/>
    </location>
</feature>
<proteinExistence type="predicted"/>
<feature type="compositionally biased region" description="Polar residues" evidence="1">
    <location>
        <begin position="783"/>
        <end position="801"/>
    </location>
</feature>
<evidence type="ECO:0000313" key="3">
    <source>
        <dbReference type="Proteomes" id="UP001054857"/>
    </source>
</evidence>
<dbReference type="GO" id="GO:0003723">
    <property type="term" value="F:RNA binding"/>
    <property type="evidence" value="ECO:0007669"/>
    <property type="project" value="TreeGrafter"/>
</dbReference>
<organism evidence="2 3">
    <name type="scientific">Astrephomene gubernaculifera</name>
    <dbReference type="NCBI Taxonomy" id="47775"/>
    <lineage>
        <taxon>Eukaryota</taxon>
        <taxon>Viridiplantae</taxon>
        <taxon>Chlorophyta</taxon>
        <taxon>core chlorophytes</taxon>
        <taxon>Chlorophyceae</taxon>
        <taxon>CS clade</taxon>
        <taxon>Chlamydomonadales</taxon>
        <taxon>Astrephomenaceae</taxon>
        <taxon>Astrephomene</taxon>
    </lineage>
</organism>
<reference evidence="2 3" key="1">
    <citation type="journal article" date="2021" name="Sci. Rep.">
        <title>Genome sequencing of the multicellular alga Astrephomene provides insights into convergent evolution of germ-soma differentiation.</title>
        <authorList>
            <person name="Yamashita S."/>
            <person name="Yamamoto K."/>
            <person name="Matsuzaki R."/>
            <person name="Suzuki S."/>
            <person name="Yamaguchi H."/>
            <person name="Hirooka S."/>
            <person name="Minakuchi Y."/>
            <person name="Miyagishima S."/>
            <person name="Kawachi M."/>
            <person name="Toyoda A."/>
            <person name="Nozaki H."/>
        </authorList>
    </citation>
    <scope>NUCLEOTIDE SEQUENCE [LARGE SCALE GENOMIC DNA]</scope>
    <source>
        <strain evidence="2 3">NIES-4017</strain>
    </source>
</reference>
<feature type="region of interest" description="Disordered" evidence="1">
    <location>
        <begin position="65"/>
        <end position="97"/>
    </location>
</feature>
<dbReference type="GO" id="GO:0000963">
    <property type="term" value="P:mitochondrial RNA processing"/>
    <property type="evidence" value="ECO:0007669"/>
    <property type="project" value="TreeGrafter"/>
</dbReference>
<dbReference type="GO" id="GO:0035770">
    <property type="term" value="C:ribonucleoprotein granule"/>
    <property type="evidence" value="ECO:0007669"/>
    <property type="project" value="TreeGrafter"/>
</dbReference>
<sequence length="1012" mass="108854">MRSLHRSLAYGSRRHPLPLCPFHRPGHRKAVTTHARAPVVQEVGAGVNASPLRTHQVQLAWTQPQHQLPHQQAGSGGDAQPKHFQRQDGTAAVGSPGTAAELMHRIKGARSWQQLQSIVEEDANRMNHLHISAVVTHMAQLHTSSSGLDNFSSHSSSDGSHIPARGRSEGGEPSPSGQDAHGTQILTGDYVERSGSGSLVGTSRSLGSTTGPGGSDHPQQQPHQPGGLRQPLGSSSSSSQRLNRQCDTKAPHLSPSKHRQQQQLPEQRGSRLPAKAPRGQAPFLQRLEQEVLARLPYFQGRQLANTLWAVAKLGHRPSRRWLAAVLTRARAQLSTFEPQHLANTLYALMLLQFMPPGVWVADFFQAVSRRLHGFAPAELAHLCYAAGKLRLHPGRSLVGGVLAHCRAHMERYGMRELALLLYGVVRMGGTADVYWLRSFRICLLGRIIESGTLSPRFLQRLGPRLNHPLAQVVDAQLRRQQEQQEQPQRQRAQEGSSCVADGRSWGGRTHRPAGSAVAAAPQAAALASYLPMVILSLGNLAYQPPPAFMVVVLVAIGGSADRLNPVGLCSLLMGLAYMQYKPHPQWFRGMWDLVMQNLGALDKQQCANVLWAAARLGCSVPFRDVDAILTRVASQLPDHTDAEILALLQAVASLGFKPRLDWIELLGGHLYKRLPRMRPFEVTAVLQHMADLGHKPHRVWLARWVEVLLPNMQVLSLTQLATAAHAAAQLGFRPPAGMLEALLHAAAARMSAVLEAAGSEATAAGAAVDQAHAARQHPRFGIRQQQSQPHTPRHSSQPVRTQLANSLDGGVALRRLPVTLSRLLWALAVLDVRPNGEWMAHYMACLRIALDDCSARELSLVVWALVRLRYDPGPEWMAAFQQRAGHAAAGACAPAGVGEANAGDGPAGAQEAQARAGSRVLGEPLGGVVAGPGEDNAATSVMAATSGTTHGSKPGAGVSDRGAGSTRPPYYDGGTAPPLDFSRIILQGITAWASRQLEGTTPLPLLAAAPAS</sequence>
<feature type="compositionally biased region" description="Low complexity" evidence="1">
    <location>
        <begin position="483"/>
        <end position="494"/>
    </location>
</feature>
<dbReference type="Proteomes" id="UP001054857">
    <property type="component" value="Unassembled WGS sequence"/>
</dbReference>
<dbReference type="InterPro" id="IPR050870">
    <property type="entry name" value="FAST_kinase"/>
</dbReference>
<dbReference type="AlphaFoldDB" id="A0AAD3DVG2"/>
<dbReference type="PANTHER" id="PTHR21228:SF40">
    <property type="entry name" value="LD45607P"/>
    <property type="match status" value="1"/>
</dbReference>
<accession>A0AAD3DVG2</accession>
<feature type="region of interest" description="Disordered" evidence="1">
    <location>
        <begin position="144"/>
        <end position="276"/>
    </location>
</feature>
<protein>
    <submittedName>
        <fullName evidence="2">Uncharacterized protein</fullName>
    </submittedName>
</protein>
<dbReference type="GO" id="GO:0005759">
    <property type="term" value="C:mitochondrial matrix"/>
    <property type="evidence" value="ECO:0007669"/>
    <property type="project" value="TreeGrafter"/>
</dbReference>
<dbReference type="GO" id="GO:1901259">
    <property type="term" value="P:chloroplast rRNA processing"/>
    <property type="evidence" value="ECO:0007669"/>
    <property type="project" value="TreeGrafter"/>
</dbReference>
<dbReference type="PANTHER" id="PTHR21228">
    <property type="entry name" value="FAST LEU-RICH DOMAIN-CONTAINING"/>
    <property type="match status" value="1"/>
</dbReference>
<dbReference type="EMBL" id="BMAR01000026">
    <property type="protein sequence ID" value="GFR48839.1"/>
    <property type="molecule type" value="Genomic_DNA"/>
</dbReference>
<dbReference type="GO" id="GO:0009507">
    <property type="term" value="C:chloroplast"/>
    <property type="evidence" value="ECO:0007669"/>
    <property type="project" value="GOC"/>
</dbReference>
<gene>
    <name evidence="2" type="ORF">Agub_g10792</name>
</gene>
<evidence type="ECO:0000313" key="2">
    <source>
        <dbReference type="EMBL" id="GFR48839.1"/>
    </source>
</evidence>
<comment type="caution">
    <text evidence="2">The sequence shown here is derived from an EMBL/GenBank/DDBJ whole genome shotgun (WGS) entry which is preliminary data.</text>
</comment>
<dbReference type="GO" id="GO:0044528">
    <property type="term" value="P:regulation of mitochondrial mRNA stability"/>
    <property type="evidence" value="ECO:0007669"/>
    <property type="project" value="TreeGrafter"/>
</dbReference>